<dbReference type="AlphaFoldDB" id="A0A165YVU8"/>
<sequence length="497" mass="54125">MDSPVLEFDVADTLDSSLLNQTIMRAVTPPNASNSISLFTSLSALAITQDPPHHSTHDPAQIDHSRRVPPEILCEVFLHCVPHDRPVDYREYITQVLRLTHVSLQWRCLGIATAHLWTHLKFLSYSAGEMEIAQACLFRSRSLPITISMKGVDIYMPTEHAAYQKALEVLVANCARWRDATFLSSLAATEITSLITNNIPMLERLSIIDLESYPDIFGVAPKFRSLSIRSVGDGLGCSIPWGQLTDLTIGSTHANSVSEVLQQIPNIVTLKMGPVLGGPDHVHFPDIRLALLENLDITNKVIFGPPLDPFVDRLTFPSLVHFRHGGEGKCGHLTLASLLGRSSTTSPLTSLSLNIRLCGGVQDRLSQILAATPHVVDLEFTGIFDNNNPTGGESVIKTLTVTDGNCLLPKLQSLTYHPRYTVGSGIALAEMIESRRKGGRPDVKVVVSLLPQVEPMNLGLDPKGVPLSAQALADLRQFVAEGLLVVRGLPAGDLVHS</sequence>
<dbReference type="OrthoDB" id="3270987at2759"/>
<keyword evidence="2" id="KW-1185">Reference proteome</keyword>
<accession>A0A165YVU8</accession>
<protein>
    <recommendedName>
        <fullName evidence="3">F-box domain-containing protein</fullName>
    </recommendedName>
</protein>
<name>A0A165YVU8_9AGAM</name>
<dbReference type="Proteomes" id="UP000076532">
    <property type="component" value="Unassembled WGS sequence"/>
</dbReference>
<reference evidence="1 2" key="1">
    <citation type="journal article" date="2016" name="Mol. Biol. Evol.">
        <title>Comparative Genomics of Early-Diverging Mushroom-Forming Fungi Provides Insights into the Origins of Lignocellulose Decay Capabilities.</title>
        <authorList>
            <person name="Nagy L.G."/>
            <person name="Riley R."/>
            <person name="Tritt A."/>
            <person name="Adam C."/>
            <person name="Daum C."/>
            <person name="Floudas D."/>
            <person name="Sun H."/>
            <person name="Yadav J.S."/>
            <person name="Pangilinan J."/>
            <person name="Larsson K.H."/>
            <person name="Matsuura K."/>
            <person name="Barry K."/>
            <person name="Labutti K."/>
            <person name="Kuo R."/>
            <person name="Ohm R.A."/>
            <person name="Bhattacharya S.S."/>
            <person name="Shirouzu T."/>
            <person name="Yoshinaga Y."/>
            <person name="Martin F.M."/>
            <person name="Grigoriev I.V."/>
            <person name="Hibbett D.S."/>
        </authorList>
    </citation>
    <scope>NUCLEOTIDE SEQUENCE [LARGE SCALE GENOMIC DNA]</scope>
    <source>
        <strain evidence="1 2">CBS 109695</strain>
    </source>
</reference>
<evidence type="ECO:0000313" key="1">
    <source>
        <dbReference type="EMBL" id="KZP09969.1"/>
    </source>
</evidence>
<proteinExistence type="predicted"/>
<evidence type="ECO:0008006" key="3">
    <source>
        <dbReference type="Google" id="ProtNLM"/>
    </source>
</evidence>
<gene>
    <name evidence="1" type="ORF">FIBSPDRAFT_873098</name>
</gene>
<dbReference type="EMBL" id="KV417689">
    <property type="protein sequence ID" value="KZP09969.1"/>
    <property type="molecule type" value="Genomic_DNA"/>
</dbReference>
<organism evidence="1 2">
    <name type="scientific">Athelia psychrophila</name>
    <dbReference type="NCBI Taxonomy" id="1759441"/>
    <lineage>
        <taxon>Eukaryota</taxon>
        <taxon>Fungi</taxon>
        <taxon>Dikarya</taxon>
        <taxon>Basidiomycota</taxon>
        <taxon>Agaricomycotina</taxon>
        <taxon>Agaricomycetes</taxon>
        <taxon>Agaricomycetidae</taxon>
        <taxon>Atheliales</taxon>
        <taxon>Atheliaceae</taxon>
        <taxon>Athelia</taxon>
    </lineage>
</organism>
<evidence type="ECO:0000313" key="2">
    <source>
        <dbReference type="Proteomes" id="UP000076532"/>
    </source>
</evidence>